<evidence type="ECO:0000313" key="2">
    <source>
        <dbReference type="EMBL" id="BCL57618.1"/>
    </source>
</evidence>
<dbReference type="InterPro" id="IPR019080">
    <property type="entry name" value="YqaJ_viral_recombinase"/>
</dbReference>
<dbReference type="Proteomes" id="UP000593842">
    <property type="component" value="Chromosome"/>
</dbReference>
<proteinExistence type="predicted"/>
<dbReference type="EMBL" id="AP024085">
    <property type="protein sequence ID" value="BCL57618.1"/>
    <property type="molecule type" value="Genomic_DNA"/>
</dbReference>
<gene>
    <name evidence="2" type="ORF">Fi14EGH31_13300</name>
</gene>
<dbReference type="RefSeq" id="WP_200765291.1">
    <property type="nucleotide sequence ID" value="NZ_AP024085.1"/>
</dbReference>
<dbReference type="InterPro" id="IPR011335">
    <property type="entry name" value="Restrct_endonuc-II-like"/>
</dbReference>
<name>A0A7I8DYN2_9FIRM</name>
<dbReference type="KEGG" id="fit:Fi14EGH31_13300"/>
<dbReference type="InterPro" id="IPR011604">
    <property type="entry name" value="PDDEXK-like_dom_sf"/>
</dbReference>
<dbReference type="Gene3D" id="3.90.320.10">
    <property type="match status" value="1"/>
</dbReference>
<dbReference type="AlphaFoldDB" id="A0A7I8DYN2"/>
<protein>
    <recommendedName>
        <fullName evidence="1">YqaJ viral recombinase domain-containing protein</fullName>
    </recommendedName>
</protein>
<evidence type="ECO:0000259" key="1">
    <source>
        <dbReference type="Pfam" id="PF09588"/>
    </source>
</evidence>
<accession>A0A7I8DYN2</accession>
<dbReference type="NCBIfam" id="TIGR03033">
    <property type="entry name" value="phage_rel_nuc"/>
    <property type="match status" value="1"/>
</dbReference>
<dbReference type="InterPro" id="IPR017482">
    <property type="entry name" value="Lambda-type_endonuclease"/>
</dbReference>
<sequence>METTNYEEFFPNCHVDYVEDEKHWHSLRGKGIGGSDAGIVMNVNNYKTPYELWEEKTGAKKPVFQISEAIEKGNALEPILIELFGVLYKNKFELIDTKDISLSNKKYPFLRANLDGAMIEIATKEKWGLEIKSTTIQNGAMLKEWANDHIPITYYFQVLHYMITTGLRHFVLYAILDIPWANNGAGKQETRVVYLHYDDLVLDAKYLFKTELWYWNLIKTKTPPPFLENRNKELKEVN</sequence>
<evidence type="ECO:0000313" key="3">
    <source>
        <dbReference type="Proteomes" id="UP000593842"/>
    </source>
</evidence>
<dbReference type="GeneID" id="70579769"/>
<dbReference type="SUPFAM" id="SSF52980">
    <property type="entry name" value="Restriction endonuclease-like"/>
    <property type="match status" value="1"/>
</dbReference>
<feature type="domain" description="YqaJ viral recombinase" evidence="1">
    <location>
        <begin position="23"/>
        <end position="167"/>
    </location>
</feature>
<organism evidence="2 3">
    <name type="scientific">Faecalibacillus intestinalis</name>
    <dbReference type="NCBI Taxonomy" id="1982626"/>
    <lineage>
        <taxon>Bacteria</taxon>
        <taxon>Bacillati</taxon>
        <taxon>Bacillota</taxon>
        <taxon>Erysipelotrichia</taxon>
        <taxon>Erysipelotrichales</taxon>
        <taxon>Coprobacillaceae</taxon>
        <taxon>Faecalibacillus</taxon>
    </lineage>
</organism>
<reference evidence="3" key="1">
    <citation type="submission" date="2020-09" db="EMBL/GenBank/DDBJ databases">
        <title>Complete genome sequencing of Faecalibacillus intestinalis strain 14EGH31.</title>
        <authorList>
            <person name="Sakamoto M."/>
            <person name="Murakami T."/>
            <person name="Mori H."/>
        </authorList>
    </citation>
    <scope>NUCLEOTIDE SEQUENCE [LARGE SCALE GENOMIC DNA]</scope>
    <source>
        <strain evidence="3">14EGH31</strain>
    </source>
</reference>
<dbReference type="Pfam" id="PF09588">
    <property type="entry name" value="YqaJ"/>
    <property type="match status" value="1"/>
</dbReference>